<comment type="caution">
    <text evidence="2">The sequence shown here is derived from an EMBL/GenBank/DDBJ whole genome shotgun (WGS) entry which is preliminary data.</text>
</comment>
<keyword evidence="3" id="KW-1185">Reference proteome</keyword>
<reference evidence="2 3" key="1">
    <citation type="submission" date="2021-06" db="EMBL/GenBank/DDBJ databases">
        <title>A haploid diamondback moth (Plutella xylostella L.) genome assembly resolves 31 chromosomes and identifies a diamide resistance mutation.</title>
        <authorList>
            <person name="Ward C.M."/>
            <person name="Perry K.D."/>
            <person name="Baker G."/>
            <person name="Powis K."/>
            <person name="Heckel D.G."/>
            <person name="Baxter S.W."/>
        </authorList>
    </citation>
    <scope>NUCLEOTIDE SEQUENCE [LARGE SCALE GENOMIC DNA]</scope>
    <source>
        <strain evidence="2 3">LV</strain>
        <tissue evidence="2">Single pupa</tissue>
    </source>
</reference>
<evidence type="ECO:0000313" key="3">
    <source>
        <dbReference type="Proteomes" id="UP000823941"/>
    </source>
</evidence>
<proteinExistence type="predicted"/>
<name>A0ABQ7QGQ9_PLUXY</name>
<accession>A0ABQ7QGQ9</accession>
<protein>
    <submittedName>
        <fullName evidence="2">Uncharacterized protein</fullName>
    </submittedName>
</protein>
<evidence type="ECO:0000313" key="2">
    <source>
        <dbReference type="EMBL" id="KAG7303128.1"/>
    </source>
</evidence>
<dbReference type="EMBL" id="JAHIBW010000017">
    <property type="protein sequence ID" value="KAG7303128.1"/>
    <property type="molecule type" value="Genomic_DNA"/>
</dbReference>
<organism evidence="2 3">
    <name type="scientific">Plutella xylostella</name>
    <name type="common">Diamondback moth</name>
    <name type="synonym">Plutella maculipennis</name>
    <dbReference type="NCBI Taxonomy" id="51655"/>
    <lineage>
        <taxon>Eukaryota</taxon>
        <taxon>Metazoa</taxon>
        <taxon>Ecdysozoa</taxon>
        <taxon>Arthropoda</taxon>
        <taxon>Hexapoda</taxon>
        <taxon>Insecta</taxon>
        <taxon>Pterygota</taxon>
        <taxon>Neoptera</taxon>
        <taxon>Endopterygota</taxon>
        <taxon>Lepidoptera</taxon>
        <taxon>Glossata</taxon>
        <taxon>Ditrysia</taxon>
        <taxon>Yponomeutoidea</taxon>
        <taxon>Plutellidae</taxon>
        <taxon>Plutella</taxon>
    </lineage>
</organism>
<evidence type="ECO:0000256" key="1">
    <source>
        <dbReference type="SAM" id="MobiDB-lite"/>
    </source>
</evidence>
<sequence length="77" mass="8840">MGRHGLNEISTSGDTGEPEKKFKPIAETYRKFTLAMVMGMMYPNPRTERRRLIYLRKILGLASSSDKVWFIVSNFIG</sequence>
<feature type="region of interest" description="Disordered" evidence="1">
    <location>
        <begin position="1"/>
        <end position="20"/>
    </location>
</feature>
<gene>
    <name evidence="2" type="ORF">JYU34_013158</name>
</gene>
<dbReference type="Proteomes" id="UP000823941">
    <property type="component" value="Chromosome 17"/>
</dbReference>